<dbReference type="PaxDb" id="6945-B7PYH9"/>
<organism>
    <name type="scientific">Ixodes scapularis</name>
    <name type="common">Black-legged tick</name>
    <name type="synonym">Deer tick</name>
    <dbReference type="NCBI Taxonomy" id="6945"/>
    <lineage>
        <taxon>Eukaryota</taxon>
        <taxon>Metazoa</taxon>
        <taxon>Ecdysozoa</taxon>
        <taxon>Arthropoda</taxon>
        <taxon>Chelicerata</taxon>
        <taxon>Arachnida</taxon>
        <taxon>Acari</taxon>
        <taxon>Parasitiformes</taxon>
        <taxon>Ixodida</taxon>
        <taxon>Ixodoidea</taxon>
        <taxon>Ixodidae</taxon>
        <taxon>Ixodinae</taxon>
        <taxon>Ixodes</taxon>
    </lineage>
</organism>
<sequence length="129" mass="14294">MFLGRGVTTTARLQSGCMSHLGGDGYFGQRLFGSKPAREEHGRLLGGAFQPYASGDFCHRVYSCLEGSIDVSKHYHGAAGRDDTRCCREDFGYVGSVLFRGGVHVTDDRAQLFLLLRKEFNHYKSITPL</sequence>
<reference evidence="1 3" key="1">
    <citation type="submission" date="2008-03" db="EMBL/GenBank/DDBJ databases">
        <title>Annotation of Ixodes scapularis.</title>
        <authorList>
            <consortium name="Ixodes scapularis Genome Project Consortium"/>
            <person name="Caler E."/>
            <person name="Hannick L.I."/>
            <person name="Bidwell S."/>
            <person name="Joardar V."/>
            <person name="Thiagarajan M."/>
            <person name="Amedeo P."/>
            <person name="Galinsky K.J."/>
            <person name="Schobel S."/>
            <person name="Inman J."/>
            <person name="Hostetler J."/>
            <person name="Miller J."/>
            <person name="Hammond M."/>
            <person name="Megy K."/>
            <person name="Lawson D."/>
            <person name="Kodira C."/>
            <person name="Sutton G."/>
            <person name="Meyer J."/>
            <person name="Hill C.A."/>
            <person name="Birren B."/>
            <person name="Nene V."/>
            <person name="Collins F."/>
            <person name="Alarcon-Chaidez F."/>
            <person name="Wikel S."/>
            <person name="Strausberg R."/>
        </authorList>
    </citation>
    <scope>NUCLEOTIDE SEQUENCE [LARGE SCALE GENOMIC DNA]</scope>
    <source>
        <strain evidence="3">Wikel</strain>
        <strain evidence="1">Wikel colony</strain>
    </source>
</reference>
<protein>
    <submittedName>
        <fullName evidence="1 2">Uncharacterized protein</fullName>
    </submittedName>
</protein>
<evidence type="ECO:0000313" key="2">
    <source>
        <dbReference type="EnsemblMetazoa" id="ISCW009903-PA"/>
    </source>
</evidence>
<dbReference type="Proteomes" id="UP000001555">
    <property type="component" value="Unassembled WGS sequence"/>
</dbReference>
<proteinExistence type="predicted"/>
<dbReference type="VEuPathDB" id="VectorBase:ISCW009903"/>
<evidence type="ECO:0000313" key="3">
    <source>
        <dbReference type="Proteomes" id="UP000001555"/>
    </source>
</evidence>
<gene>
    <name evidence="1" type="ORF">IscW_ISCW009903</name>
</gene>
<evidence type="ECO:0000313" key="1">
    <source>
        <dbReference type="EMBL" id="EEC11651.1"/>
    </source>
</evidence>
<name>B7PYH9_IXOSC</name>
<dbReference type="HOGENOM" id="CLU_1951153_0_0_1"/>
<keyword evidence="3" id="KW-1185">Reference proteome</keyword>
<dbReference type="EMBL" id="DS820118">
    <property type="protein sequence ID" value="EEC11651.1"/>
    <property type="molecule type" value="Genomic_DNA"/>
</dbReference>
<dbReference type="EMBL" id="ABJB010829684">
    <property type="status" value="NOT_ANNOTATED_CDS"/>
    <property type="molecule type" value="Genomic_DNA"/>
</dbReference>
<dbReference type="InParanoid" id="B7PYH9"/>
<accession>B7PYH9</accession>
<dbReference type="EnsemblMetazoa" id="ISCW009903-RA">
    <property type="protein sequence ID" value="ISCW009903-PA"/>
    <property type="gene ID" value="ISCW009903"/>
</dbReference>
<dbReference type="EMBL" id="ABJB010149764">
    <property type="status" value="NOT_ANNOTATED_CDS"/>
    <property type="molecule type" value="Genomic_DNA"/>
</dbReference>
<dbReference type="AlphaFoldDB" id="B7PYH9"/>
<reference evidence="2" key="2">
    <citation type="submission" date="2020-05" db="UniProtKB">
        <authorList>
            <consortium name="EnsemblMetazoa"/>
        </authorList>
    </citation>
    <scope>IDENTIFICATION</scope>
    <source>
        <strain evidence="2">wikel</strain>
    </source>
</reference>